<gene>
    <name evidence="13" type="ORF">PHATRDRAFT_31525</name>
</gene>
<dbReference type="KEGG" id="pti:PHATRDRAFT_31525"/>
<feature type="region of interest" description="Disordered" evidence="10">
    <location>
        <begin position="154"/>
        <end position="189"/>
    </location>
</feature>
<dbReference type="AlphaFoldDB" id="B7FRK3"/>
<dbReference type="Pfam" id="PF14543">
    <property type="entry name" value="TAXi_N"/>
    <property type="match status" value="1"/>
</dbReference>
<evidence type="ECO:0000256" key="1">
    <source>
        <dbReference type="ARBA" id="ARBA00007447"/>
    </source>
</evidence>
<dbReference type="InterPro" id="IPR033121">
    <property type="entry name" value="PEPTIDASE_A1"/>
</dbReference>
<name>B7FRK3_PHATC</name>
<feature type="domain" description="Peptidase A1" evidence="12">
    <location>
        <begin position="208"/>
        <end position="596"/>
    </location>
</feature>
<keyword evidence="6 11" id="KW-1133">Transmembrane helix</keyword>
<dbReference type="PaxDb" id="2850-Phatr31525"/>
<dbReference type="PROSITE" id="PS00141">
    <property type="entry name" value="ASP_PROTEASE"/>
    <property type="match status" value="1"/>
</dbReference>
<sequence length="1104" mass="123268">MTLSNYPRHPSPLGGLMVPKFNTMVLYCTILVIFIALNIVLAGKGPVSQRRVASSAPLFQFDLQPTGFLKEARQRRRLQSNSSFVIPDEWLRPERSAVYAGIPDARDPRYRHNRQLQEFHDLRHLSRYEQAYRTQNNIDLREKWDEEYSFEDEQKEIPKSAELRNQTAENRLRSHSDKRRRTQEAAPVAGGQYNNYQAVPLAQGYGTHYVNVWVGSPFPQRKTVIVDTGSHYTAFPCNGCQNCGSTHHTDPYFEPKKSASFHQLQCDECRDGITCQDGECRFSQSYTEGSSWDAVQVLDRFYCSGSDIIDSVSLEDQRNSIDFMFGCQKSMTGLFITQLADGIMGMSAHQATLPKQLYDRHMIEHNIFSMCYRRELGTSKRGVMAGSMTIGGISTNLDTSPMVYAKNMAKIGWYTVYVKNIYIRQGGGQSAKSVDPDHRTIKVKMNPAVLNSGKGVIVDSGTTDTYLNKDVAPEFNMAWRQATGQSYSHLPMRLSPEQILELPTVLVQCHAYRENLDPSIEGYEDIPGYAGRLDPSSPNDLLIAIPATSYMDFSPITSMYTSRIYFSETSGGVLGSNTMQGHNVVFDWENGRVGFAESSCTYDKKSVPEVAQDNGYSKDCTVHAPILSTPCIDTVHREICEHASSNIALLGNETWTGIVESAGSKEGVQCTEVARESSSKSVFQNSDVDCNGKGTCEEKRSCQLTCAEAIVAANVSKAPISESIRYDCGDSLWSTCDHGCEQTRIVSAAHTDGICHEEHRFSRPCHIEACARSDPCLVPFLIHTVVGLQGISVSKWTGSSENTFVSALTSVARALNPLETFGEGDVNVLLAIPWHVDEDDPDQGTHVSKPIGTKIILEISIFNNLSNATSTVTSDTDDSSVKGILWNITERIKTRLPDTICNSDDMYTLAKKTLSIKKRVLESQLFIGSLIHEMERIELSDPISAAISMFSPLFHTVSLESENESRVVSSWTIQTTIDDQINYFGPPRPIWHTMLSFIHVVLLTMIFFLILTSAWTLLVSMYEYLLERGWFLRVRKGRHRYSPAKACDDSQTADQELELADGGNLEMTVQNTDFQSRGGTKAIKRKTSPADREGTIVKNISRTT</sequence>
<evidence type="ECO:0000256" key="9">
    <source>
        <dbReference type="PIRSR" id="PIRSR601461-1"/>
    </source>
</evidence>
<evidence type="ECO:0000256" key="8">
    <source>
        <dbReference type="ARBA" id="ARBA00046288"/>
    </source>
</evidence>
<dbReference type="PROSITE" id="PS51767">
    <property type="entry name" value="PEPTIDASE_A1"/>
    <property type="match status" value="1"/>
</dbReference>
<evidence type="ECO:0000256" key="3">
    <source>
        <dbReference type="ARBA" id="ARBA00022692"/>
    </source>
</evidence>
<dbReference type="OrthoDB" id="2747330at2759"/>
<protein>
    <recommendedName>
        <fullName evidence="12">Peptidase A1 domain-containing protein</fullName>
    </recommendedName>
</protein>
<dbReference type="SUPFAM" id="SSF50630">
    <property type="entry name" value="Acid proteases"/>
    <property type="match status" value="1"/>
</dbReference>
<dbReference type="PANTHER" id="PTHR13683">
    <property type="entry name" value="ASPARTYL PROTEASES"/>
    <property type="match status" value="1"/>
</dbReference>
<dbReference type="InParanoid" id="B7FRK3"/>
<evidence type="ECO:0000313" key="14">
    <source>
        <dbReference type="Proteomes" id="UP000000759"/>
    </source>
</evidence>
<evidence type="ECO:0000256" key="7">
    <source>
        <dbReference type="ARBA" id="ARBA00023136"/>
    </source>
</evidence>
<feature type="active site" evidence="9">
    <location>
        <position position="227"/>
    </location>
</feature>
<dbReference type="Gene3D" id="2.40.70.10">
    <property type="entry name" value="Acid Proteases"/>
    <property type="match status" value="2"/>
</dbReference>
<dbReference type="InterPro" id="IPR032861">
    <property type="entry name" value="TAXi_N"/>
</dbReference>
<dbReference type="RefSeq" id="XP_002177057.1">
    <property type="nucleotide sequence ID" value="XM_002177021.1"/>
</dbReference>
<evidence type="ECO:0000256" key="5">
    <source>
        <dbReference type="ARBA" id="ARBA00022801"/>
    </source>
</evidence>
<dbReference type="GO" id="GO:0004190">
    <property type="term" value="F:aspartic-type endopeptidase activity"/>
    <property type="evidence" value="ECO:0007669"/>
    <property type="project" value="InterPro"/>
</dbReference>
<comment type="subcellular location">
    <subcellularLocation>
        <location evidence="8">Endomembrane system</location>
        <topology evidence="8">Single-pass type I membrane protein</topology>
    </subcellularLocation>
</comment>
<dbReference type="InterPro" id="IPR001969">
    <property type="entry name" value="Aspartic_peptidase_AS"/>
</dbReference>
<dbReference type="GO" id="GO:0012505">
    <property type="term" value="C:endomembrane system"/>
    <property type="evidence" value="ECO:0007669"/>
    <property type="project" value="UniProtKB-SubCell"/>
</dbReference>
<feature type="active site" evidence="9">
    <location>
        <position position="459"/>
    </location>
</feature>
<evidence type="ECO:0000256" key="2">
    <source>
        <dbReference type="ARBA" id="ARBA00022670"/>
    </source>
</evidence>
<feature type="transmembrane region" description="Helical" evidence="11">
    <location>
        <begin position="997"/>
        <end position="1026"/>
    </location>
</feature>
<accession>B7FRK3</accession>
<dbReference type="PANTHER" id="PTHR13683:SF375">
    <property type="entry name" value="PEPTIDASE A1 DOMAIN-CONTAINING PROTEIN"/>
    <property type="match status" value="1"/>
</dbReference>
<keyword evidence="2" id="KW-0645">Protease</keyword>
<evidence type="ECO:0000256" key="6">
    <source>
        <dbReference type="ARBA" id="ARBA00022989"/>
    </source>
</evidence>
<reference evidence="14" key="2">
    <citation type="submission" date="2008-08" db="EMBL/GenBank/DDBJ databases">
        <authorList>
            <consortium name="Diatom Consortium"/>
            <person name="Grigoriev I."/>
            <person name="Grimwood J."/>
            <person name="Kuo A."/>
            <person name="Otillar R.P."/>
            <person name="Salamov A."/>
            <person name="Detter J.C."/>
            <person name="Lindquist E."/>
            <person name="Shapiro H."/>
            <person name="Lucas S."/>
            <person name="Glavina del Rio T."/>
            <person name="Pitluck S."/>
            <person name="Rokhsar D."/>
            <person name="Bowler C."/>
        </authorList>
    </citation>
    <scope>GENOME REANNOTATION</scope>
    <source>
        <strain evidence="14">CCAP 1055/1</strain>
    </source>
</reference>
<keyword evidence="4" id="KW-0732">Signal</keyword>
<dbReference type="Proteomes" id="UP000000759">
    <property type="component" value="Chromosome 1"/>
</dbReference>
<dbReference type="InterPro" id="IPR021109">
    <property type="entry name" value="Peptidase_aspartic_dom_sf"/>
</dbReference>
<keyword evidence="14" id="KW-1185">Reference proteome</keyword>
<evidence type="ECO:0000259" key="12">
    <source>
        <dbReference type="PROSITE" id="PS51767"/>
    </source>
</evidence>
<dbReference type="InterPro" id="IPR001461">
    <property type="entry name" value="Aspartic_peptidase_A1"/>
</dbReference>
<evidence type="ECO:0000256" key="4">
    <source>
        <dbReference type="ARBA" id="ARBA00022729"/>
    </source>
</evidence>
<keyword evidence="3 11" id="KW-0812">Transmembrane</keyword>
<organism evidence="13 14">
    <name type="scientific">Phaeodactylum tricornutum (strain CCAP 1055/1)</name>
    <dbReference type="NCBI Taxonomy" id="556484"/>
    <lineage>
        <taxon>Eukaryota</taxon>
        <taxon>Sar</taxon>
        <taxon>Stramenopiles</taxon>
        <taxon>Ochrophyta</taxon>
        <taxon>Bacillariophyta</taxon>
        <taxon>Bacillariophyceae</taxon>
        <taxon>Bacillariophycidae</taxon>
        <taxon>Naviculales</taxon>
        <taxon>Phaeodactylaceae</taxon>
        <taxon>Phaeodactylum</taxon>
    </lineage>
</organism>
<dbReference type="eggNOG" id="KOG1339">
    <property type="taxonomic scope" value="Eukaryota"/>
</dbReference>
<evidence type="ECO:0000256" key="10">
    <source>
        <dbReference type="SAM" id="MobiDB-lite"/>
    </source>
</evidence>
<evidence type="ECO:0000313" key="13">
    <source>
        <dbReference type="EMBL" id="EEC51520.1"/>
    </source>
</evidence>
<dbReference type="GO" id="GO:0006508">
    <property type="term" value="P:proteolysis"/>
    <property type="evidence" value="ECO:0007669"/>
    <property type="project" value="UniProtKB-KW"/>
</dbReference>
<dbReference type="HOGENOM" id="CLU_282778_0_0_1"/>
<keyword evidence="5" id="KW-0378">Hydrolase</keyword>
<evidence type="ECO:0000256" key="11">
    <source>
        <dbReference type="SAM" id="Phobius"/>
    </source>
</evidence>
<dbReference type="GeneID" id="7196692"/>
<feature type="transmembrane region" description="Helical" evidence="11">
    <location>
        <begin position="21"/>
        <end position="41"/>
    </location>
</feature>
<proteinExistence type="inferred from homology"/>
<dbReference type="EMBL" id="CM000605">
    <property type="protein sequence ID" value="EEC51520.1"/>
    <property type="molecule type" value="Genomic_DNA"/>
</dbReference>
<comment type="similarity">
    <text evidence="1">Belongs to the peptidase A1 family.</text>
</comment>
<reference evidence="13 14" key="1">
    <citation type="journal article" date="2008" name="Nature">
        <title>The Phaeodactylum genome reveals the evolutionary history of diatom genomes.</title>
        <authorList>
            <person name="Bowler C."/>
            <person name="Allen A.E."/>
            <person name="Badger J.H."/>
            <person name="Grimwood J."/>
            <person name="Jabbari K."/>
            <person name="Kuo A."/>
            <person name="Maheswari U."/>
            <person name="Martens C."/>
            <person name="Maumus F."/>
            <person name="Otillar R.P."/>
            <person name="Rayko E."/>
            <person name="Salamov A."/>
            <person name="Vandepoele K."/>
            <person name="Beszteri B."/>
            <person name="Gruber A."/>
            <person name="Heijde M."/>
            <person name="Katinka M."/>
            <person name="Mock T."/>
            <person name="Valentin K."/>
            <person name="Verret F."/>
            <person name="Berges J.A."/>
            <person name="Brownlee C."/>
            <person name="Cadoret J.P."/>
            <person name="Chiovitti A."/>
            <person name="Choi C.J."/>
            <person name="Coesel S."/>
            <person name="De Martino A."/>
            <person name="Detter J.C."/>
            <person name="Durkin C."/>
            <person name="Falciatore A."/>
            <person name="Fournet J."/>
            <person name="Haruta M."/>
            <person name="Huysman M.J."/>
            <person name="Jenkins B.D."/>
            <person name="Jiroutova K."/>
            <person name="Jorgensen R.E."/>
            <person name="Joubert Y."/>
            <person name="Kaplan A."/>
            <person name="Kroger N."/>
            <person name="Kroth P.G."/>
            <person name="La Roche J."/>
            <person name="Lindquist E."/>
            <person name="Lommer M."/>
            <person name="Martin-Jezequel V."/>
            <person name="Lopez P.J."/>
            <person name="Lucas S."/>
            <person name="Mangogna M."/>
            <person name="McGinnis K."/>
            <person name="Medlin L.K."/>
            <person name="Montsant A."/>
            <person name="Oudot-Le Secq M.P."/>
            <person name="Napoli C."/>
            <person name="Obornik M."/>
            <person name="Parker M.S."/>
            <person name="Petit J.L."/>
            <person name="Porcel B.M."/>
            <person name="Poulsen N."/>
            <person name="Robison M."/>
            <person name="Rychlewski L."/>
            <person name="Rynearson T.A."/>
            <person name="Schmutz J."/>
            <person name="Shapiro H."/>
            <person name="Siaut M."/>
            <person name="Stanley M."/>
            <person name="Sussman M.R."/>
            <person name="Taylor A.R."/>
            <person name="Vardi A."/>
            <person name="von Dassow P."/>
            <person name="Vyverman W."/>
            <person name="Willis A."/>
            <person name="Wyrwicz L.S."/>
            <person name="Rokhsar D.S."/>
            <person name="Weissenbach J."/>
            <person name="Armbrust E.V."/>
            <person name="Green B.R."/>
            <person name="Van de Peer Y."/>
            <person name="Grigoriev I.V."/>
        </authorList>
    </citation>
    <scope>NUCLEOTIDE SEQUENCE [LARGE SCALE GENOMIC DNA]</scope>
    <source>
        <strain evidence="13 14">CCAP 1055/1</strain>
    </source>
</reference>
<keyword evidence="7 11" id="KW-0472">Membrane</keyword>
<dbReference type="STRING" id="556484.B7FRK3"/>